<sequence>MSSITKLAKFADLPDGAIFTLRSVKWIKVNESKLYDAVGLFDSSKACNLGANTIVSIEIELTHDDSDSEESFRNLPGYSEGF</sequence>
<protein>
    <submittedName>
        <fullName evidence="1">Uncharacterized protein</fullName>
    </submittedName>
</protein>
<name>A0AB39C6P2_9CAUD</name>
<reference evidence="1" key="1">
    <citation type="submission" date="2024-06" db="EMBL/GenBank/DDBJ databases">
        <title>New lytic and new temperate phages specific for Staphylococcus hyicus.</title>
        <authorList>
            <person name="Petrzik K."/>
            <person name="Sovova L."/>
        </authorList>
    </citation>
    <scope>NUCLEOTIDE SEQUENCE</scope>
</reference>
<proteinExistence type="predicted"/>
<accession>A0AB39C6P2</accession>
<gene>
    <name evidence="1" type="ORF">ShPel53_22</name>
</gene>
<evidence type="ECO:0000313" key="1">
    <source>
        <dbReference type="EMBL" id="XDJ02235.1"/>
    </source>
</evidence>
<organism evidence="1">
    <name type="scientific">Staphylococcus phage Pel53</name>
    <dbReference type="NCBI Taxonomy" id="3234048"/>
    <lineage>
        <taxon>Viruses</taxon>
        <taxon>Duplodnaviria</taxon>
        <taxon>Heunggongvirae</taxon>
        <taxon>Uroviricota</taxon>
        <taxon>Caudoviricetes</taxon>
        <taxon>Chaseviridae</taxon>
        <taxon>Cleopatravirinae</taxon>
    </lineage>
</organism>
<dbReference type="EMBL" id="PP952070">
    <property type="protein sequence ID" value="XDJ02235.1"/>
    <property type="molecule type" value="Genomic_DNA"/>
</dbReference>